<gene>
    <name evidence="2" type="ORF">RM530_12340</name>
</gene>
<dbReference type="Proteomes" id="UP001254608">
    <property type="component" value="Unassembled WGS sequence"/>
</dbReference>
<reference evidence="2 3" key="1">
    <citation type="submission" date="2023-09" db="EMBL/GenBank/DDBJ databases">
        <authorList>
            <person name="Rey-Velasco X."/>
        </authorList>
    </citation>
    <scope>NUCLEOTIDE SEQUENCE [LARGE SCALE GENOMIC DNA]</scope>
    <source>
        <strain evidence="2 3">W345</strain>
    </source>
</reference>
<name>A0ABU2WKS7_9GAMM</name>
<dbReference type="Pfam" id="PF05359">
    <property type="entry name" value="DUF748"/>
    <property type="match status" value="1"/>
</dbReference>
<dbReference type="EMBL" id="JAVRIC010000017">
    <property type="protein sequence ID" value="MDT0498148.1"/>
    <property type="molecule type" value="Genomic_DNA"/>
</dbReference>
<protein>
    <submittedName>
        <fullName evidence="2">DUF748 domain-containing protein</fullName>
    </submittedName>
</protein>
<proteinExistence type="predicted"/>
<evidence type="ECO:0000313" key="2">
    <source>
        <dbReference type="EMBL" id="MDT0498148.1"/>
    </source>
</evidence>
<accession>A0ABU2WKS7</accession>
<sequence length="397" mass="43693">MKRTHKSLLALLIVLGALLVVRALLPFWVAHYLNDKLANMGDYRGHLQSVDLALWRGAYRIKQFEIRKRDAAEKEFIPFLDAPLTDISVSWRALFKGAIVGRIEFVNPELNFVDGASDKDDQAGQGVDWRDTLQGLLPIQLNEVVVRDGAVHLRNFQSTPKVDVYMSELDATVSNLTNANRDDGAQVARLDVTALVLGGAPFEASMQFDPLGELTDFDLEIRALNVALPQLDDFMRAYGGIDAESGTADLVLELNADRKQVDGYAKLLLRELDIVSWKQDVQVDRDNPFSVAWESLVAGVMVLLSNQPNDQFATRVPIRGKVDAVHGQVLPALISIVRNAFVEAMRPNFEDQDGSSETSEADAGPAAEEHGDPEATDARSADEDSPRSIGPRHGSPK</sequence>
<dbReference type="InterPro" id="IPR008023">
    <property type="entry name" value="DUF748"/>
</dbReference>
<feature type="region of interest" description="Disordered" evidence="1">
    <location>
        <begin position="348"/>
        <end position="397"/>
    </location>
</feature>
<comment type="caution">
    <text evidence="2">The sequence shown here is derived from an EMBL/GenBank/DDBJ whole genome shotgun (WGS) entry which is preliminary data.</text>
</comment>
<feature type="compositionally biased region" description="Basic and acidic residues" evidence="1">
    <location>
        <begin position="367"/>
        <end position="386"/>
    </location>
</feature>
<keyword evidence="3" id="KW-1185">Reference proteome</keyword>
<dbReference type="RefSeq" id="WP_311365540.1">
    <property type="nucleotide sequence ID" value="NZ_JAVRIC010000017.1"/>
</dbReference>
<evidence type="ECO:0000256" key="1">
    <source>
        <dbReference type="SAM" id="MobiDB-lite"/>
    </source>
</evidence>
<evidence type="ECO:0000313" key="3">
    <source>
        <dbReference type="Proteomes" id="UP001254608"/>
    </source>
</evidence>
<organism evidence="2 3">
    <name type="scientific">Banduia mediterranea</name>
    <dbReference type="NCBI Taxonomy" id="3075609"/>
    <lineage>
        <taxon>Bacteria</taxon>
        <taxon>Pseudomonadati</taxon>
        <taxon>Pseudomonadota</taxon>
        <taxon>Gammaproteobacteria</taxon>
        <taxon>Nevskiales</taxon>
        <taxon>Algiphilaceae</taxon>
        <taxon>Banduia</taxon>
    </lineage>
</organism>